<protein>
    <submittedName>
        <fullName evidence="1">Uncharacterized protein</fullName>
    </submittedName>
</protein>
<proteinExistence type="predicted"/>
<reference evidence="1" key="2">
    <citation type="journal article" date="2015" name="Fish Shellfish Immunol.">
        <title>Early steps in the European eel (Anguilla anguilla)-Vibrio vulnificus interaction in the gills: Role of the RtxA13 toxin.</title>
        <authorList>
            <person name="Callol A."/>
            <person name="Pajuelo D."/>
            <person name="Ebbesson L."/>
            <person name="Teles M."/>
            <person name="MacKenzie S."/>
            <person name="Amaro C."/>
        </authorList>
    </citation>
    <scope>NUCLEOTIDE SEQUENCE</scope>
</reference>
<sequence>MSLQPSLSLAKATCHRKIYLLRARTQCNNAMKTRGS</sequence>
<reference evidence="1" key="1">
    <citation type="submission" date="2014-11" db="EMBL/GenBank/DDBJ databases">
        <authorList>
            <person name="Amaro Gonzalez C."/>
        </authorList>
    </citation>
    <scope>NUCLEOTIDE SEQUENCE</scope>
</reference>
<name>A0A0E9PJ16_ANGAN</name>
<organism evidence="1">
    <name type="scientific">Anguilla anguilla</name>
    <name type="common">European freshwater eel</name>
    <name type="synonym">Muraena anguilla</name>
    <dbReference type="NCBI Taxonomy" id="7936"/>
    <lineage>
        <taxon>Eukaryota</taxon>
        <taxon>Metazoa</taxon>
        <taxon>Chordata</taxon>
        <taxon>Craniata</taxon>
        <taxon>Vertebrata</taxon>
        <taxon>Euteleostomi</taxon>
        <taxon>Actinopterygii</taxon>
        <taxon>Neopterygii</taxon>
        <taxon>Teleostei</taxon>
        <taxon>Anguilliformes</taxon>
        <taxon>Anguillidae</taxon>
        <taxon>Anguilla</taxon>
    </lineage>
</organism>
<dbReference type="EMBL" id="GBXM01103966">
    <property type="protein sequence ID" value="JAH04611.1"/>
    <property type="molecule type" value="Transcribed_RNA"/>
</dbReference>
<accession>A0A0E9PJ16</accession>
<dbReference type="AlphaFoldDB" id="A0A0E9PJ16"/>
<evidence type="ECO:0000313" key="1">
    <source>
        <dbReference type="EMBL" id="JAH04611.1"/>
    </source>
</evidence>